<evidence type="ECO:0000313" key="1">
    <source>
        <dbReference type="EMBL" id="MPM93297.1"/>
    </source>
</evidence>
<accession>A0A645DV87</accession>
<proteinExistence type="predicted"/>
<organism evidence="1">
    <name type="scientific">bioreactor metagenome</name>
    <dbReference type="NCBI Taxonomy" id="1076179"/>
    <lineage>
        <taxon>unclassified sequences</taxon>
        <taxon>metagenomes</taxon>
        <taxon>ecological metagenomes</taxon>
    </lineage>
</organism>
<dbReference type="AlphaFoldDB" id="A0A645DV87"/>
<dbReference type="AntiFam" id="ANF00076">
    <property type="entry name" value="Shadow ORF (opposite copA)"/>
</dbReference>
<comment type="caution">
    <text evidence="1">The sequence shown here is derived from an EMBL/GenBank/DDBJ whole genome shotgun (WGS) entry which is preliminary data.</text>
</comment>
<sequence length="93" mass="10360">MPFHHRAVHGDALARAHHQPVTGHHLGNRHVHLAVATDPVRHIGPQRVQGADGRRGLALGARLQPLAQQHQRDHHGRGLEVQVRCVPRMRRGP</sequence>
<name>A0A645DV87_9ZZZZ</name>
<gene>
    <name evidence="1" type="ORF">SDC9_140433</name>
</gene>
<dbReference type="EMBL" id="VSSQ01040127">
    <property type="protein sequence ID" value="MPM93297.1"/>
    <property type="molecule type" value="Genomic_DNA"/>
</dbReference>
<protein>
    <submittedName>
        <fullName evidence="1">Uncharacterized protein</fullName>
    </submittedName>
</protein>
<reference evidence="1" key="1">
    <citation type="submission" date="2019-08" db="EMBL/GenBank/DDBJ databases">
        <authorList>
            <person name="Kucharzyk K."/>
            <person name="Murdoch R.W."/>
            <person name="Higgins S."/>
            <person name="Loffler F."/>
        </authorList>
    </citation>
    <scope>NUCLEOTIDE SEQUENCE</scope>
</reference>